<protein>
    <recommendedName>
        <fullName evidence="4">Integral membrane protein</fullName>
    </recommendedName>
</protein>
<keyword evidence="3" id="KW-1185">Reference proteome</keyword>
<evidence type="ECO:0000256" key="1">
    <source>
        <dbReference type="SAM" id="Phobius"/>
    </source>
</evidence>
<dbReference type="PANTHER" id="PTHR33048:SF92">
    <property type="entry name" value="INTEGRAL MEMBRANE PROTEIN"/>
    <property type="match status" value="1"/>
</dbReference>
<dbReference type="EMBL" id="ML977589">
    <property type="protein sequence ID" value="KAF2000383.1"/>
    <property type="molecule type" value="Genomic_DNA"/>
</dbReference>
<evidence type="ECO:0000313" key="2">
    <source>
        <dbReference type="EMBL" id="KAF2000383.1"/>
    </source>
</evidence>
<sequence>MASGYDSATRWKIEHSGRASLPVAETVSGVFFALAVVTVVFRLCIRLTLQRRLALDDYILIIALLSLVGSTVVFHQFHWLTYALNALKYDPSIVLTQKDIADLELDKGSSHAFLIMTWSSICLVKICFLVSFKALIRDVSKAVTIWYWITAASIVVSWGILIGLYWVQCPYESPDALSHCTPEPPRNIYITGIWVMFVVDAIPDAMSKGEGR</sequence>
<dbReference type="AlphaFoldDB" id="A0A6A5WES4"/>
<dbReference type="InterPro" id="IPR052337">
    <property type="entry name" value="SAT4-like"/>
</dbReference>
<feature type="transmembrane region" description="Helical" evidence="1">
    <location>
        <begin position="112"/>
        <end position="132"/>
    </location>
</feature>
<evidence type="ECO:0008006" key="4">
    <source>
        <dbReference type="Google" id="ProtNLM"/>
    </source>
</evidence>
<name>A0A6A5WES4_9PLEO</name>
<feature type="transmembrane region" description="Helical" evidence="1">
    <location>
        <begin position="26"/>
        <end position="45"/>
    </location>
</feature>
<feature type="transmembrane region" description="Helical" evidence="1">
    <location>
        <begin position="57"/>
        <end position="77"/>
    </location>
</feature>
<organism evidence="2 3">
    <name type="scientific">Amniculicola lignicola CBS 123094</name>
    <dbReference type="NCBI Taxonomy" id="1392246"/>
    <lineage>
        <taxon>Eukaryota</taxon>
        <taxon>Fungi</taxon>
        <taxon>Dikarya</taxon>
        <taxon>Ascomycota</taxon>
        <taxon>Pezizomycotina</taxon>
        <taxon>Dothideomycetes</taxon>
        <taxon>Pleosporomycetidae</taxon>
        <taxon>Pleosporales</taxon>
        <taxon>Amniculicolaceae</taxon>
        <taxon>Amniculicola</taxon>
    </lineage>
</organism>
<dbReference type="OrthoDB" id="444631at2759"/>
<evidence type="ECO:0000313" key="3">
    <source>
        <dbReference type="Proteomes" id="UP000799779"/>
    </source>
</evidence>
<reference evidence="2" key="1">
    <citation type="journal article" date="2020" name="Stud. Mycol.">
        <title>101 Dothideomycetes genomes: a test case for predicting lifestyles and emergence of pathogens.</title>
        <authorList>
            <person name="Haridas S."/>
            <person name="Albert R."/>
            <person name="Binder M."/>
            <person name="Bloem J."/>
            <person name="Labutti K."/>
            <person name="Salamov A."/>
            <person name="Andreopoulos B."/>
            <person name="Baker S."/>
            <person name="Barry K."/>
            <person name="Bills G."/>
            <person name="Bluhm B."/>
            <person name="Cannon C."/>
            <person name="Castanera R."/>
            <person name="Culley D."/>
            <person name="Daum C."/>
            <person name="Ezra D."/>
            <person name="Gonzalez J."/>
            <person name="Henrissat B."/>
            <person name="Kuo A."/>
            <person name="Liang C."/>
            <person name="Lipzen A."/>
            <person name="Lutzoni F."/>
            <person name="Magnuson J."/>
            <person name="Mondo S."/>
            <person name="Nolan M."/>
            <person name="Ohm R."/>
            <person name="Pangilinan J."/>
            <person name="Park H.-J."/>
            <person name="Ramirez L."/>
            <person name="Alfaro M."/>
            <person name="Sun H."/>
            <person name="Tritt A."/>
            <person name="Yoshinaga Y."/>
            <person name="Zwiers L.-H."/>
            <person name="Turgeon B."/>
            <person name="Goodwin S."/>
            <person name="Spatafora J."/>
            <person name="Crous P."/>
            <person name="Grigoriev I."/>
        </authorList>
    </citation>
    <scope>NUCLEOTIDE SEQUENCE</scope>
    <source>
        <strain evidence="2">CBS 123094</strain>
    </source>
</reference>
<dbReference type="PANTHER" id="PTHR33048">
    <property type="entry name" value="PTH11-LIKE INTEGRAL MEMBRANE PROTEIN (AFU_ORTHOLOGUE AFUA_5G11245)"/>
    <property type="match status" value="1"/>
</dbReference>
<keyword evidence="1" id="KW-1133">Transmembrane helix</keyword>
<keyword evidence="1" id="KW-0812">Transmembrane</keyword>
<keyword evidence="1" id="KW-0472">Membrane</keyword>
<dbReference type="Proteomes" id="UP000799779">
    <property type="component" value="Unassembled WGS sequence"/>
</dbReference>
<proteinExistence type="predicted"/>
<gene>
    <name evidence="2" type="ORF">P154DRAFT_522572</name>
</gene>
<feature type="transmembrane region" description="Helical" evidence="1">
    <location>
        <begin position="144"/>
        <end position="167"/>
    </location>
</feature>
<accession>A0A6A5WES4</accession>